<dbReference type="InterPro" id="IPR036047">
    <property type="entry name" value="F-box-like_dom_sf"/>
</dbReference>
<evidence type="ECO:0000259" key="1">
    <source>
        <dbReference type="PROSITE" id="PS50181"/>
    </source>
</evidence>
<dbReference type="Gene3D" id="1.20.1280.50">
    <property type="match status" value="1"/>
</dbReference>
<dbReference type="CDD" id="cd22157">
    <property type="entry name" value="F-box_AtFBW1-like"/>
    <property type="match status" value="1"/>
</dbReference>
<keyword evidence="2" id="KW-0436">Ligase</keyword>
<dbReference type="SMART" id="SM00256">
    <property type="entry name" value="FBOX"/>
    <property type="match status" value="1"/>
</dbReference>
<evidence type="ECO:0000313" key="2">
    <source>
        <dbReference type="EMBL" id="MPA66570.1"/>
    </source>
</evidence>
<dbReference type="SUPFAM" id="SSF81383">
    <property type="entry name" value="F-box domain"/>
    <property type="match status" value="1"/>
</dbReference>
<organism evidence="2">
    <name type="scientific">Davidia involucrata</name>
    <name type="common">Dove tree</name>
    <dbReference type="NCBI Taxonomy" id="16924"/>
    <lineage>
        <taxon>Eukaryota</taxon>
        <taxon>Viridiplantae</taxon>
        <taxon>Streptophyta</taxon>
        <taxon>Embryophyta</taxon>
        <taxon>Tracheophyta</taxon>
        <taxon>Spermatophyta</taxon>
        <taxon>Magnoliopsida</taxon>
        <taxon>eudicotyledons</taxon>
        <taxon>Gunneridae</taxon>
        <taxon>Pentapetalae</taxon>
        <taxon>asterids</taxon>
        <taxon>Cornales</taxon>
        <taxon>Nyssaceae</taxon>
        <taxon>Davidia</taxon>
    </lineage>
</organism>
<dbReference type="GO" id="GO:0004826">
    <property type="term" value="F:phenylalanine-tRNA ligase activity"/>
    <property type="evidence" value="ECO:0007669"/>
    <property type="project" value="UniProtKB-EC"/>
</dbReference>
<proteinExistence type="predicted"/>
<feature type="domain" description="F-box" evidence="1">
    <location>
        <begin position="10"/>
        <end position="55"/>
    </location>
</feature>
<dbReference type="Pfam" id="PF08268">
    <property type="entry name" value="FBA_3"/>
    <property type="match status" value="1"/>
</dbReference>
<dbReference type="NCBIfam" id="TIGR01640">
    <property type="entry name" value="F_box_assoc_1"/>
    <property type="match status" value="1"/>
</dbReference>
<reference evidence="2" key="1">
    <citation type="submission" date="2019-08" db="EMBL/GenBank/DDBJ databases">
        <title>Reference gene set and small RNA set construction with multiple tissues from Davidia involucrata Baill.</title>
        <authorList>
            <person name="Yang H."/>
            <person name="Zhou C."/>
            <person name="Li G."/>
            <person name="Wang J."/>
            <person name="Gao P."/>
            <person name="Wang M."/>
            <person name="Wang R."/>
            <person name="Zhao Y."/>
        </authorList>
    </citation>
    <scope>NUCLEOTIDE SEQUENCE</scope>
    <source>
        <tissue evidence="2">Mixed with DoveR01_LX</tissue>
    </source>
</reference>
<dbReference type="InterPro" id="IPR017451">
    <property type="entry name" value="F-box-assoc_interact_dom"/>
</dbReference>
<dbReference type="Pfam" id="PF00646">
    <property type="entry name" value="F-box"/>
    <property type="match status" value="1"/>
</dbReference>
<dbReference type="EMBL" id="GHES01036011">
    <property type="protein sequence ID" value="MPA66570.1"/>
    <property type="molecule type" value="Transcribed_RNA"/>
</dbReference>
<sequence>MKRTRATSRQSRFWDFPDHIIMDILTRLPLKTILNCRCVCTSWRNIISDPHFTKLHLSVSPAVLMFPIKSYENLYVVVDSVEAYSIGVGGLNDDVVRVPDNAFLKFNPKFDIPDLQVLSSCNGLICLYEPRTYNPYYICNPMMSEYVVVPQIKKDLFVLAGSGFGFSPKTNQFKVLRFSLPLPKTGLPSLKLETEINTLGTNLWRQVGNPPSYLHWFSCGCFLNGGLHWIVHDPDNHFKSVCVFDFGEEQFWPFPGPSQLVANHNETVNRMNMDLLGGCLAIYHYSSDHQFDIWLMKDYGVKESWTKEFVIETTNKSYFYQPIMLLNNGEILMLFAFTLLVSYNTTYRSSRSVKINVVGRDFKALRDFKAKAYIPSFVSIKDIVKGETLKEALILPWSQ</sequence>
<dbReference type="InterPro" id="IPR001810">
    <property type="entry name" value="F-box_dom"/>
</dbReference>
<dbReference type="InterPro" id="IPR013187">
    <property type="entry name" value="F-box-assoc_dom_typ3"/>
</dbReference>
<gene>
    <name evidence="2" type="ORF">Din_036011</name>
</gene>
<dbReference type="PROSITE" id="PS50181">
    <property type="entry name" value="FBOX"/>
    <property type="match status" value="1"/>
</dbReference>
<dbReference type="AlphaFoldDB" id="A0A5B7BCA3"/>
<protein>
    <submittedName>
        <fullName evidence="2">Putative F-box and associated interaction domains-containing protein isoform 1</fullName>
        <ecNumber evidence="2">6.1.1.20</ecNumber>
    </submittedName>
</protein>
<dbReference type="PANTHER" id="PTHR31672">
    <property type="entry name" value="BNACNNG10540D PROTEIN"/>
    <property type="match status" value="1"/>
</dbReference>
<dbReference type="InterPro" id="IPR050796">
    <property type="entry name" value="SCF_F-box_component"/>
</dbReference>
<name>A0A5B7BCA3_DAVIN</name>
<dbReference type="EC" id="6.1.1.20" evidence="2"/>
<dbReference type="PANTHER" id="PTHR31672:SF13">
    <property type="entry name" value="F-BOX PROTEIN CPR30-LIKE"/>
    <property type="match status" value="1"/>
</dbReference>
<accession>A0A5B7BCA3</accession>